<dbReference type="Pfam" id="PF07669">
    <property type="entry name" value="Eco57I"/>
    <property type="match status" value="2"/>
</dbReference>
<accession>A0A948RXH3</accession>
<keyword evidence="4" id="KW-0949">S-adenosyl-L-methionine</keyword>
<keyword evidence="3" id="KW-0808">Transferase</keyword>
<protein>
    <recommendedName>
        <fullName evidence="1">site-specific DNA-methyltransferase (adenine-specific)</fullName>
        <ecNumber evidence="1">2.1.1.72</ecNumber>
    </recommendedName>
</protein>
<evidence type="ECO:0000256" key="4">
    <source>
        <dbReference type="ARBA" id="ARBA00022691"/>
    </source>
</evidence>
<dbReference type="InterPro" id="IPR029063">
    <property type="entry name" value="SAM-dependent_MTases_sf"/>
</dbReference>
<dbReference type="Proteomes" id="UP000777784">
    <property type="component" value="Unassembled WGS sequence"/>
</dbReference>
<feature type="compositionally biased region" description="Acidic residues" evidence="6">
    <location>
        <begin position="476"/>
        <end position="520"/>
    </location>
</feature>
<dbReference type="EMBL" id="JAHJDP010000076">
    <property type="protein sequence ID" value="MBU2691771.1"/>
    <property type="molecule type" value="Genomic_DNA"/>
</dbReference>
<evidence type="ECO:0000256" key="6">
    <source>
        <dbReference type="SAM" id="MobiDB-lite"/>
    </source>
</evidence>
<evidence type="ECO:0000313" key="9">
    <source>
        <dbReference type="Proteomes" id="UP000777784"/>
    </source>
</evidence>
<sequence>MKPVELTGWDRLRHGGLLLDAQRQRELITHQPQPLLSYHERELRRWVGQILDDGADIPDFITFVLQRICGFTDTTGSWQRGSSVSSDWSRPDVTGEIVKPRQLWRGHNGGCLPIFIDREKRVGIGRGRKAASQVLQWLRAGPEQLALLTNGRQWRLIFAGLDFDAWCEWDIDLWFEEGEISDQVTILRTLISPTLWKPAEKETNSPLLQAILDSRKGQAELSQFLGERVRESVEVLIRGHSEALKRDCSDVETADIYRAAVRMIMRMVVVLFAESRDLLPRDNALYFESYGLAGLLEELEKVNTRGGNRLARSTSAWPRVLALFRLVYDGSHHPELPVPLYGGELFAPGKADAQSGLSRTLAVFENACFDDESMTDRNVYQILEHITRTRVKIRQGRSSTLITAPVDFTDLSSEYIGILYEGLLDFELKTAPPNDPVIFLAIGDQPALPLSRLEQMEDKDLKDLLEKMKDKSSADGESEDEEAEEAADEEETPESEDEVADEETEEELIEDIEEEEPEAEDERHATRTRAETWARRAVIAGKLVRKPRGTLTPEKTLLFEDMIGRKARQLVIRVILPGEWFLVRWGGTRKGAGTFYTRPGLAVPTVQRTLRPLAWEAPVDTKGKPDPKAPAADWTPKKPEEILNLKVCDPACGSGTFPVAALRFLTDSLYKSVHHHKRIREKGNDSVVSLLGIAPSSTSSELALGQEQLGCRPDDERFELSLKAVLRRHVVERCIYGVDLDPLAVELCRLALWIETMDRTLPFSFLDHKIKRGNALVGAWFDQFQHYPAMAWKNRDGGDKGHTNGVHFKKDERTKAIKAFVKDKLQGDLAATIMAQLGQRRLGEKEFVDPVHVHKEALDILSRLHDLPVQDSAERARIYREELLGSEAYRSLKSAMNRWCACWFWPANKLDDAPLPSTLADPSQRTREIADRMAAEKGFFHWELEFPDVFFEEGSGFDAMLGNPPWENLQPNPEEYFSNYDPLFRTYGNLVKRECRNSMYEKHREIEVRWLDFCADFRSFSHWVTHAANPFGDPSSDCGGGIFPLGHGGKEIHNRWRKIRAKSKSYAQSNHIFRYQMGRIFTYKLFLEQCHALLRDGGRLGQIIPSGLYSDAWSKPLRELFLDHCRWEWLFGFENRAKLFDIDSRFKFNPVIIEKGGKTAAIRTAFMRRNLEDWERAENFVTDYSRAQVDQFSPRSKAILEIQSARDLEILEKIYSNSVLLGDDGPDGWGIKYKLEFMMNTDAHLFPPRPKWEAQGYRPDEYSRWLKGDWRPIGELWAELGVDPTKPVPVEIELEDWLFDTTAGPERRTAEAQFVHGHLLKPGDVARTQWRVRCAQPPYDSLPIPRADIPEGIILSREADAWIHEDRIEDTALPLYEGRLFSAYDFAAKAWISGSGLSARWNQVDWSHKLVNPQYLASLEDVNTHPRVITSPKVSYRNIARNTDTRSMIATVICGDPTPHMTSNLVLLESSHAWALCASLNSFVADFAVRQRLTGTHIDQHLATELPVLPIKWSHHLSKFALSLAAGNQKFAPALLKWSSSLTSWKSCWALTQSNRLAHLSSLDAIAFAAFGFNDADVQHILKDCDSPVSYHSSVRSPDLSARGFWRIDRDKIPAHRHTVLSIVAFYFLEQLIESKGGDLESGIAAYCNQNGGDGWLLPETLRLSDYGLGEEPWSQDDQSVAKQLGQRFYDWQLVQGIEESWDECHLHARNVLGKWNYEKVCEGKKNGTKSFCKVAPKYSQYGSEYFTSFGQMRLNYENKDEN</sequence>
<evidence type="ECO:0000256" key="2">
    <source>
        <dbReference type="ARBA" id="ARBA00022603"/>
    </source>
</evidence>
<feature type="region of interest" description="Disordered" evidence="6">
    <location>
        <begin position="468"/>
        <end position="529"/>
    </location>
</feature>
<evidence type="ECO:0000256" key="1">
    <source>
        <dbReference type="ARBA" id="ARBA00011900"/>
    </source>
</evidence>
<evidence type="ECO:0000256" key="3">
    <source>
        <dbReference type="ARBA" id="ARBA00022679"/>
    </source>
</evidence>
<comment type="catalytic activity">
    <reaction evidence="5">
        <text>a 2'-deoxyadenosine in DNA + S-adenosyl-L-methionine = an N(6)-methyl-2'-deoxyadenosine in DNA + S-adenosyl-L-homocysteine + H(+)</text>
        <dbReference type="Rhea" id="RHEA:15197"/>
        <dbReference type="Rhea" id="RHEA-COMP:12418"/>
        <dbReference type="Rhea" id="RHEA-COMP:12419"/>
        <dbReference type="ChEBI" id="CHEBI:15378"/>
        <dbReference type="ChEBI" id="CHEBI:57856"/>
        <dbReference type="ChEBI" id="CHEBI:59789"/>
        <dbReference type="ChEBI" id="CHEBI:90615"/>
        <dbReference type="ChEBI" id="CHEBI:90616"/>
        <dbReference type="EC" id="2.1.1.72"/>
    </reaction>
</comment>
<gene>
    <name evidence="8" type="ORF">KJ970_12665</name>
</gene>
<organism evidence="8 9">
    <name type="scientific">Eiseniibacteriota bacterium</name>
    <dbReference type="NCBI Taxonomy" id="2212470"/>
    <lineage>
        <taxon>Bacteria</taxon>
        <taxon>Candidatus Eiseniibacteriota</taxon>
    </lineage>
</organism>
<proteinExistence type="predicted"/>
<keyword evidence="2" id="KW-0489">Methyltransferase</keyword>
<feature type="domain" description="Type II methyltransferase M.TaqI-like" evidence="7">
    <location>
        <begin position="734"/>
        <end position="979"/>
    </location>
</feature>
<evidence type="ECO:0000256" key="5">
    <source>
        <dbReference type="ARBA" id="ARBA00047942"/>
    </source>
</evidence>
<dbReference type="SUPFAM" id="SSF53335">
    <property type="entry name" value="S-adenosyl-L-methionine-dependent methyltransferases"/>
    <property type="match status" value="1"/>
</dbReference>
<evidence type="ECO:0000313" key="8">
    <source>
        <dbReference type="EMBL" id="MBU2691771.1"/>
    </source>
</evidence>
<feature type="domain" description="Type II methyltransferase M.TaqI-like" evidence="7">
    <location>
        <begin position="1065"/>
        <end position="1140"/>
    </location>
</feature>
<dbReference type="GO" id="GO:0006304">
    <property type="term" value="P:DNA modification"/>
    <property type="evidence" value="ECO:0007669"/>
    <property type="project" value="InterPro"/>
</dbReference>
<dbReference type="EC" id="2.1.1.72" evidence="1"/>
<dbReference type="InterPro" id="IPR011639">
    <property type="entry name" value="MethylTrfase_TaqI-like_dom"/>
</dbReference>
<name>A0A948RXH3_UNCEI</name>
<dbReference type="GO" id="GO:0009007">
    <property type="term" value="F:site-specific DNA-methyltransferase (adenine-specific) activity"/>
    <property type="evidence" value="ECO:0007669"/>
    <property type="project" value="UniProtKB-EC"/>
</dbReference>
<comment type="caution">
    <text evidence="8">The sequence shown here is derived from an EMBL/GenBank/DDBJ whole genome shotgun (WGS) entry which is preliminary data.</text>
</comment>
<dbReference type="PANTHER" id="PTHR33841:SF1">
    <property type="entry name" value="DNA METHYLTRANSFERASE A"/>
    <property type="match status" value="1"/>
</dbReference>
<dbReference type="PANTHER" id="PTHR33841">
    <property type="entry name" value="DNA METHYLTRANSFERASE YEEA-RELATED"/>
    <property type="match status" value="1"/>
</dbReference>
<dbReference type="Gene3D" id="3.40.50.150">
    <property type="entry name" value="Vaccinia Virus protein VP39"/>
    <property type="match status" value="2"/>
</dbReference>
<dbReference type="GO" id="GO:0032259">
    <property type="term" value="P:methylation"/>
    <property type="evidence" value="ECO:0007669"/>
    <property type="project" value="UniProtKB-KW"/>
</dbReference>
<evidence type="ECO:0000259" key="7">
    <source>
        <dbReference type="Pfam" id="PF07669"/>
    </source>
</evidence>
<reference evidence="8" key="1">
    <citation type="submission" date="2021-05" db="EMBL/GenBank/DDBJ databases">
        <title>Energy efficiency and biological interactions define the core microbiome of deep oligotrophic groundwater.</title>
        <authorList>
            <person name="Mehrshad M."/>
            <person name="Lopez-Fernandez M."/>
            <person name="Bell E."/>
            <person name="Bernier-Latmani R."/>
            <person name="Bertilsson S."/>
            <person name="Dopson M."/>
        </authorList>
    </citation>
    <scope>NUCLEOTIDE SEQUENCE</scope>
    <source>
        <strain evidence="8">Modern_marine.mb.64</strain>
    </source>
</reference>
<dbReference type="InterPro" id="IPR050953">
    <property type="entry name" value="N4_N6_ade-DNA_methylase"/>
</dbReference>